<evidence type="ECO:0000313" key="2">
    <source>
        <dbReference type="Proteomes" id="UP000789396"/>
    </source>
</evidence>
<dbReference type="AlphaFoldDB" id="A0A9N9FR21"/>
<comment type="caution">
    <text evidence="1">The sequence shown here is derived from an EMBL/GenBank/DDBJ whole genome shotgun (WGS) entry which is preliminary data.</text>
</comment>
<evidence type="ECO:0000313" key="1">
    <source>
        <dbReference type="EMBL" id="CAG8550417.1"/>
    </source>
</evidence>
<organism evidence="1 2">
    <name type="scientific">Racocetra fulgida</name>
    <dbReference type="NCBI Taxonomy" id="60492"/>
    <lineage>
        <taxon>Eukaryota</taxon>
        <taxon>Fungi</taxon>
        <taxon>Fungi incertae sedis</taxon>
        <taxon>Mucoromycota</taxon>
        <taxon>Glomeromycotina</taxon>
        <taxon>Glomeromycetes</taxon>
        <taxon>Diversisporales</taxon>
        <taxon>Gigasporaceae</taxon>
        <taxon>Racocetra</taxon>
    </lineage>
</organism>
<reference evidence="1" key="1">
    <citation type="submission" date="2021-06" db="EMBL/GenBank/DDBJ databases">
        <authorList>
            <person name="Kallberg Y."/>
            <person name="Tangrot J."/>
            <person name="Rosling A."/>
        </authorList>
    </citation>
    <scope>NUCLEOTIDE SEQUENCE</scope>
    <source>
        <strain evidence="1">IN212</strain>
    </source>
</reference>
<feature type="non-terminal residue" evidence="1">
    <location>
        <position position="1"/>
    </location>
</feature>
<accession>A0A9N9FR21</accession>
<dbReference type="EMBL" id="CAJVPZ010004702">
    <property type="protein sequence ID" value="CAG8550417.1"/>
    <property type="molecule type" value="Genomic_DNA"/>
</dbReference>
<proteinExistence type="predicted"/>
<sequence>NVIDGYSDTLSFDENGINRVKFLVNHIIGQVNANESTDRIEVENFENIKQIEKQRLNPNVQEMKEARLIINEICKITLGLNVSKCLKEALHNHLSLE</sequence>
<keyword evidence="2" id="KW-1185">Reference proteome</keyword>
<protein>
    <submittedName>
        <fullName evidence="1">11925_t:CDS:1</fullName>
    </submittedName>
</protein>
<gene>
    <name evidence="1" type="ORF">RFULGI_LOCUS4626</name>
</gene>
<dbReference type="Proteomes" id="UP000789396">
    <property type="component" value="Unassembled WGS sequence"/>
</dbReference>
<name>A0A9N9FR21_9GLOM</name>